<dbReference type="EMBL" id="JANCLU010000003">
    <property type="protein sequence ID" value="MCP8937883.1"/>
    <property type="molecule type" value="Genomic_DNA"/>
</dbReference>
<dbReference type="SUPFAM" id="SSF143744">
    <property type="entry name" value="GlcG-like"/>
    <property type="match status" value="1"/>
</dbReference>
<dbReference type="PANTHER" id="PTHR28255:SF1">
    <property type="entry name" value="UPF0303 PROTEIN YBR137W"/>
    <property type="match status" value="1"/>
</dbReference>
<evidence type="ECO:0000313" key="2">
    <source>
        <dbReference type="Proteomes" id="UP001205890"/>
    </source>
</evidence>
<dbReference type="PANTHER" id="PTHR28255">
    <property type="match status" value="1"/>
</dbReference>
<name>A0ABT1LAB8_9HYPH</name>
<sequence length="158" mass="17102">MADSPTTTALLDEEAELQFPYFNADVAWRIGVLLREEAALGNLPVSIEVAMGGHPLFFCAMPGASPDNAGWVRRKRATAERFLHSSLYVTQLCVERGRGFERYSLPPQDYAASGGSVPVSVRGTGMVGTVTISGLTQYEDHAMAARAIRTVIAELERA</sequence>
<accession>A0ABT1LAB8</accession>
<evidence type="ECO:0000313" key="1">
    <source>
        <dbReference type="EMBL" id="MCP8937883.1"/>
    </source>
</evidence>
<comment type="caution">
    <text evidence="1">The sequence shown here is derived from an EMBL/GenBank/DDBJ whole genome shotgun (WGS) entry which is preliminary data.</text>
</comment>
<dbReference type="InterPro" id="IPR038084">
    <property type="entry name" value="PduO/GlcC-like_sf"/>
</dbReference>
<dbReference type="Proteomes" id="UP001205890">
    <property type="component" value="Unassembled WGS sequence"/>
</dbReference>
<dbReference type="InterPro" id="IPR010371">
    <property type="entry name" value="YBR137W-like"/>
</dbReference>
<dbReference type="NCBIfam" id="NF002696">
    <property type="entry name" value="PRK02487.1-5"/>
    <property type="match status" value="1"/>
</dbReference>
<protein>
    <submittedName>
        <fullName evidence="1">Heme-degrading domain-containing protein</fullName>
    </submittedName>
</protein>
<dbReference type="Pfam" id="PF03928">
    <property type="entry name" value="HbpS-like"/>
    <property type="match status" value="1"/>
</dbReference>
<dbReference type="InterPro" id="IPR005624">
    <property type="entry name" value="PduO/GlcC-like"/>
</dbReference>
<keyword evidence="2" id="KW-1185">Reference proteome</keyword>
<proteinExistence type="predicted"/>
<gene>
    <name evidence="1" type="ORF">NK718_05095</name>
</gene>
<reference evidence="1 2" key="1">
    <citation type="submission" date="2022-07" db="EMBL/GenBank/DDBJ databases">
        <authorList>
            <person name="Li W.-J."/>
            <person name="Deng Q.-Q."/>
        </authorList>
    </citation>
    <scope>NUCLEOTIDE SEQUENCE [LARGE SCALE GENOMIC DNA]</scope>
    <source>
        <strain evidence="1 2">SYSU M60028</strain>
    </source>
</reference>
<dbReference type="Gene3D" id="3.30.450.150">
    <property type="entry name" value="Haem-degrading domain"/>
    <property type="match status" value="1"/>
</dbReference>
<dbReference type="PIRSF" id="PIRSF008757">
    <property type="entry name" value="UCP008757"/>
    <property type="match status" value="1"/>
</dbReference>
<dbReference type="RefSeq" id="WP_254739277.1">
    <property type="nucleotide sequence ID" value="NZ_JANCLU010000003.1"/>
</dbReference>
<organism evidence="1 2">
    <name type="scientific">Alsobacter ponti</name>
    <dbReference type="NCBI Taxonomy" id="2962936"/>
    <lineage>
        <taxon>Bacteria</taxon>
        <taxon>Pseudomonadati</taxon>
        <taxon>Pseudomonadota</taxon>
        <taxon>Alphaproteobacteria</taxon>
        <taxon>Hyphomicrobiales</taxon>
        <taxon>Alsobacteraceae</taxon>
        <taxon>Alsobacter</taxon>
    </lineage>
</organism>